<dbReference type="Proteomes" id="UP001328107">
    <property type="component" value="Unassembled WGS sequence"/>
</dbReference>
<proteinExistence type="predicted"/>
<keyword evidence="2" id="KW-1185">Reference proteome</keyword>
<accession>A0AAN5I1J4</accession>
<name>A0AAN5I1J4_9BILA</name>
<evidence type="ECO:0000313" key="1">
    <source>
        <dbReference type="EMBL" id="GMR48165.1"/>
    </source>
</evidence>
<protein>
    <submittedName>
        <fullName evidence="1">Uncharacterized protein</fullName>
    </submittedName>
</protein>
<organism evidence="1 2">
    <name type="scientific">Pristionchus mayeri</name>
    <dbReference type="NCBI Taxonomy" id="1317129"/>
    <lineage>
        <taxon>Eukaryota</taxon>
        <taxon>Metazoa</taxon>
        <taxon>Ecdysozoa</taxon>
        <taxon>Nematoda</taxon>
        <taxon>Chromadorea</taxon>
        <taxon>Rhabditida</taxon>
        <taxon>Rhabditina</taxon>
        <taxon>Diplogasteromorpha</taxon>
        <taxon>Diplogasteroidea</taxon>
        <taxon>Neodiplogasteridae</taxon>
        <taxon>Pristionchus</taxon>
    </lineage>
</organism>
<reference evidence="2" key="1">
    <citation type="submission" date="2022-10" db="EMBL/GenBank/DDBJ databases">
        <title>Genome assembly of Pristionchus species.</title>
        <authorList>
            <person name="Yoshida K."/>
            <person name="Sommer R.J."/>
        </authorList>
    </citation>
    <scope>NUCLEOTIDE SEQUENCE [LARGE SCALE GENOMIC DNA]</scope>
    <source>
        <strain evidence="2">RS5460</strain>
    </source>
</reference>
<evidence type="ECO:0000313" key="2">
    <source>
        <dbReference type="Proteomes" id="UP001328107"/>
    </source>
</evidence>
<sequence>MNSSDLIHNLRTMEESPLNSIPISIEEGAFTFIHSKEIYLQLHEKKAEIYSTIRQVAMARIINTITFQFGHHLTDHLQFIMSGRGFSSSFLRHLRNTFDCYRRVSDEGLVIGPEAYSYLDLQLLPDLKSKEEMYYRGRSVRGELERESQLSHPLQFFASTHPVQPQRIEFSRLFDRNEHFERTFNCTRKKPVCPNLF</sequence>
<comment type="caution">
    <text evidence="1">The sequence shown here is derived from an EMBL/GenBank/DDBJ whole genome shotgun (WGS) entry which is preliminary data.</text>
</comment>
<gene>
    <name evidence="1" type="ORF">PMAYCL1PPCAC_18360</name>
</gene>
<dbReference type="EMBL" id="BTRK01000004">
    <property type="protein sequence ID" value="GMR48165.1"/>
    <property type="molecule type" value="Genomic_DNA"/>
</dbReference>
<dbReference type="AlphaFoldDB" id="A0AAN5I1J4"/>